<dbReference type="PANTHER" id="PTHR43811:SF26">
    <property type="entry name" value="PEPTIDYL-PROLYL CIS-TRANS ISOMERASE FKBP16-1, CHLOROPLASTIC"/>
    <property type="match status" value="1"/>
</dbReference>
<feature type="domain" description="PPIase FKBP-type" evidence="7">
    <location>
        <begin position="84"/>
        <end position="193"/>
    </location>
</feature>
<dbReference type="Pfam" id="PF00254">
    <property type="entry name" value="FKBP_C"/>
    <property type="match status" value="1"/>
</dbReference>
<evidence type="ECO:0000256" key="4">
    <source>
        <dbReference type="ARBA" id="ARBA00023235"/>
    </source>
</evidence>
<dbReference type="Proteomes" id="UP001438707">
    <property type="component" value="Unassembled WGS sequence"/>
</dbReference>
<sequence>MEPLTVQLDDAILRHEALGSPLLLSTLSRPSEARTARKATDPNDWSSPGLGTPVDESAPRFTKAPSGTKIQELAIGRGPSAQNGDSISLDFVLRRSNGYFIYSTVEGVSFQPRDIPVGPLDFRLGDPDIIQGLQDTVAGMQAGGKRRSLVPPAAGYKAGPDLKPVLPTFATQRQLLNHAAEPLIFEVQLLRIRQGS</sequence>
<reference evidence="8 9" key="1">
    <citation type="journal article" date="2024" name="Nat. Commun.">
        <title>Phylogenomics reveals the evolutionary origins of lichenization in chlorophyte algae.</title>
        <authorList>
            <person name="Puginier C."/>
            <person name="Libourel C."/>
            <person name="Otte J."/>
            <person name="Skaloud P."/>
            <person name="Haon M."/>
            <person name="Grisel S."/>
            <person name="Petersen M."/>
            <person name="Berrin J.G."/>
            <person name="Delaux P.M."/>
            <person name="Dal Grande F."/>
            <person name="Keller J."/>
        </authorList>
    </citation>
    <scope>NUCLEOTIDE SEQUENCE [LARGE SCALE GENOMIC DNA]</scope>
    <source>
        <strain evidence="8 9">SAG 2145</strain>
    </source>
</reference>
<keyword evidence="3 5" id="KW-0697">Rotamase</keyword>
<name>A0AAW1RM83_9CHLO</name>
<dbReference type="EMBL" id="JALJOS010000009">
    <property type="protein sequence ID" value="KAK9834803.1"/>
    <property type="molecule type" value="Genomic_DNA"/>
</dbReference>
<proteinExistence type="predicted"/>
<evidence type="ECO:0000259" key="7">
    <source>
        <dbReference type="PROSITE" id="PS50059"/>
    </source>
</evidence>
<accession>A0AAW1RM83</accession>
<organism evidence="8 9">
    <name type="scientific">Apatococcus lobatus</name>
    <dbReference type="NCBI Taxonomy" id="904363"/>
    <lineage>
        <taxon>Eukaryota</taxon>
        <taxon>Viridiplantae</taxon>
        <taxon>Chlorophyta</taxon>
        <taxon>core chlorophytes</taxon>
        <taxon>Trebouxiophyceae</taxon>
        <taxon>Chlorellales</taxon>
        <taxon>Chlorellaceae</taxon>
        <taxon>Apatococcus</taxon>
    </lineage>
</organism>
<dbReference type="Gene3D" id="3.10.50.40">
    <property type="match status" value="1"/>
</dbReference>
<protein>
    <recommendedName>
        <fullName evidence="2 5">peptidylprolyl isomerase</fullName>
        <ecNumber evidence="2 5">5.2.1.8</ecNumber>
    </recommendedName>
</protein>
<gene>
    <name evidence="8" type="ORF">WJX74_011072</name>
</gene>
<dbReference type="PANTHER" id="PTHR43811">
    <property type="entry name" value="FKBP-TYPE PEPTIDYL-PROLYL CIS-TRANS ISOMERASE FKPA"/>
    <property type="match status" value="1"/>
</dbReference>
<evidence type="ECO:0000256" key="3">
    <source>
        <dbReference type="ARBA" id="ARBA00023110"/>
    </source>
</evidence>
<dbReference type="InterPro" id="IPR001179">
    <property type="entry name" value="PPIase_FKBP_dom"/>
</dbReference>
<feature type="region of interest" description="Disordered" evidence="6">
    <location>
        <begin position="29"/>
        <end position="67"/>
    </location>
</feature>
<evidence type="ECO:0000256" key="2">
    <source>
        <dbReference type="ARBA" id="ARBA00013194"/>
    </source>
</evidence>
<dbReference type="InterPro" id="IPR046357">
    <property type="entry name" value="PPIase_dom_sf"/>
</dbReference>
<comment type="caution">
    <text evidence="8">The sequence shown here is derived from an EMBL/GenBank/DDBJ whole genome shotgun (WGS) entry which is preliminary data.</text>
</comment>
<comment type="catalytic activity">
    <reaction evidence="1 5">
        <text>[protein]-peptidylproline (omega=180) = [protein]-peptidylproline (omega=0)</text>
        <dbReference type="Rhea" id="RHEA:16237"/>
        <dbReference type="Rhea" id="RHEA-COMP:10747"/>
        <dbReference type="Rhea" id="RHEA-COMP:10748"/>
        <dbReference type="ChEBI" id="CHEBI:83833"/>
        <dbReference type="ChEBI" id="CHEBI:83834"/>
        <dbReference type="EC" id="5.2.1.8"/>
    </reaction>
</comment>
<keyword evidence="4 5" id="KW-0413">Isomerase</keyword>
<keyword evidence="9" id="KW-1185">Reference proteome</keyword>
<feature type="compositionally biased region" description="Basic and acidic residues" evidence="6">
    <location>
        <begin position="31"/>
        <end position="41"/>
    </location>
</feature>
<evidence type="ECO:0000313" key="9">
    <source>
        <dbReference type="Proteomes" id="UP001438707"/>
    </source>
</evidence>
<dbReference type="AlphaFoldDB" id="A0AAW1RM83"/>
<dbReference type="PROSITE" id="PS50059">
    <property type="entry name" value="FKBP_PPIASE"/>
    <property type="match status" value="1"/>
</dbReference>
<evidence type="ECO:0000256" key="5">
    <source>
        <dbReference type="PROSITE-ProRule" id="PRU00277"/>
    </source>
</evidence>
<dbReference type="SUPFAM" id="SSF54534">
    <property type="entry name" value="FKBP-like"/>
    <property type="match status" value="1"/>
</dbReference>
<dbReference type="GO" id="GO:0003755">
    <property type="term" value="F:peptidyl-prolyl cis-trans isomerase activity"/>
    <property type="evidence" value="ECO:0007669"/>
    <property type="project" value="UniProtKB-KW"/>
</dbReference>
<dbReference type="EC" id="5.2.1.8" evidence="2 5"/>
<evidence type="ECO:0000313" key="8">
    <source>
        <dbReference type="EMBL" id="KAK9834803.1"/>
    </source>
</evidence>
<evidence type="ECO:0000256" key="6">
    <source>
        <dbReference type="SAM" id="MobiDB-lite"/>
    </source>
</evidence>
<evidence type="ECO:0000256" key="1">
    <source>
        <dbReference type="ARBA" id="ARBA00000971"/>
    </source>
</evidence>